<dbReference type="Proteomes" id="UP001299608">
    <property type="component" value="Unassembled WGS sequence"/>
</dbReference>
<reference evidence="6" key="2">
    <citation type="submission" date="2020-02" db="EMBL/GenBank/DDBJ databases">
        <authorList>
            <person name="Littmann E."/>
            <person name="Sorbara M."/>
        </authorList>
    </citation>
    <scope>NUCLEOTIDE SEQUENCE</scope>
    <source>
        <strain evidence="6">MSK.1.17</strain>
    </source>
</reference>
<evidence type="ECO:0000313" key="8">
    <source>
        <dbReference type="Proteomes" id="UP001299608"/>
    </source>
</evidence>
<dbReference type="AlphaFoldDB" id="A0AAW5C204"/>
<evidence type="ECO:0000259" key="4">
    <source>
        <dbReference type="Pfam" id="PF02894"/>
    </source>
</evidence>
<comment type="similarity">
    <text evidence="1">Belongs to the Gfo/Idh/MocA family.</text>
</comment>
<keyword evidence="2" id="KW-0560">Oxidoreductase</keyword>
<dbReference type="Proteomes" id="UP000669239">
    <property type="component" value="Unassembled WGS sequence"/>
</dbReference>
<evidence type="ECO:0000313" key="6">
    <source>
        <dbReference type="EMBL" id="NSJ47360.1"/>
    </source>
</evidence>
<dbReference type="RefSeq" id="WP_165640852.1">
    <property type="nucleotide sequence ID" value="NZ_JAAITT010000002.1"/>
</dbReference>
<dbReference type="SUPFAM" id="SSF55347">
    <property type="entry name" value="Glyceraldehyde-3-phosphate dehydrogenase-like, C-terminal domain"/>
    <property type="match status" value="1"/>
</dbReference>
<dbReference type="EMBL" id="JAAITT010000002">
    <property type="protein sequence ID" value="NSJ47360.1"/>
    <property type="molecule type" value="Genomic_DNA"/>
</dbReference>
<dbReference type="SUPFAM" id="SSF51735">
    <property type="entry name" value="NAD(P)-binding Rossmann-fold domains"/>
    <property type="match status" value="1"/>
</dbReference>
<dbReference type="Pfam" id="PF01408">
    <property type="entry name" value="GFO_IDH_MocA"/>
    <property type="match status" value="1"/>
</dbReference>
<dbReference type="EMBL" id="JAKNGE010000032">
    <property type="protein sequence ID" value="MCG4748075.1"/>
    <property type="molecule type" value="Genomic_DNA"/>
</dbReference>
<dbReference type="GO" id="GO:0000166">
    <property type="term" value="F:nucleotide binding"/>
    <property type="evidence" value="ECO:0007669"/>
    <property type="project" value="InterPro"/>
</dbReference>
<evidence type="ECO:0000313" key="5">
    <source>
        <dbReference type="EMBL" id="MCG4748075.1"/>
    </source>
</evidence>
<feature type="domain" description="Gfo/Idh/MocA-like oxidoreductase N-terminal" evidence="3">
    <location>
        <begin position="6"/>
        <end position="124"/>
    </location>
</feature>
<sequence length="399" mass="44534">MKVEKVKVGIVGLGMVCYSHIDAYEAHPDSEVVAVCDLNEAQAKAVAEKYGISKYYTDYAEMLKDPEVNTVDITTPTFMHSAMTIQAAEAGKNISCEKPFCLTLEDGMAACEAAKKNNVSLMVGESYVFMSTIMKARELIDAGEIGKPTQIRERFGAWIEKEGVMSDRPVSENREWRMDSSKAGGNGFPWMFDHCVHFFSTAEYLMNDSKIKEVYSLKSDLTWMNDQQKHEVENSKMHLYGTNAAGDIPIMTWTYEDSACQGVWMRAEYLNGKYDPYTGFSVIVTGDKGMIEVLGEGGKGLKHEGKDAHLVLYRQDGSSEAFRFDEGGDEIWDSEVSYYSRAHRNQIFEFVDSLIEGREPSYNGIAGTRAVQSTMAAICSAKEDAPVKVAEVDDARYNK</sequence>
<dbReference type="InterPro" id="IPR000683">
    <property type="entry name" value="Gfo/Idh/MocA-like_OxRdtase_N"/>
</dbReference>
<comment type="caution">
    <text evidence="5">The sequence shown here is derived from an EMBL/GenBank/DDBJ whole genome shotgun (WGS) entry which is preliminary data.</text>
</comment>
<name>A0AAW5C204_9FIRM</name>
<evidence type="ECO:0000259" key="3">
    <source>
        <dbReference type="Pfam" id="PF01408"/>
    </source>
</evidence>
<dbReference type="Pfam" id="PF02894">
    <property type="entry name" value="GFO_IDH_MocA_C"/>
    <property type="match status" value="1"/>
</dbReference>
<protein>
    <submittedName>
        <fullName evidence="5">Gfo/Idh/MocA family oxidoreductase</fullName>
    </submittedName>
</protein>
<gene>
    <name evidence="6" type="ORF">G5B36_01395</name>
    <name evidence="5" type="ORF">L0N08_21890</name>
</gene>
<evidence type="ECO:0000256" key="1">
    <source>
        <dbReference type="ARBA" id="ARBA00010928"/>
    </source>
</evidence>
<reference evidence="5" key="3">
    <citation type="submission" date="2022-01" db="EMBL/GenBank/DDBJ databases">
        <title>Collection of gut derived symbiotic bacterial strains cultured from healthy donors.</title>
        <authorList>
            <person name="Lin H."/>
            <person name="Kohout C."/>
            <person name="Waligurski E."/>
            <person name="Pamer E.G."/>
        </authorList>
    </citation>
    <scope>NUCLEOTIDE SEQUENCE</scope>
    <source>
        <strain evidence="5">DFI.6.55</strain>
    </source>
</reference>
<feature type="domain" description="Gfo/Idh/MocA-like oxidoreductase C-terminal" evidence="4">
    <location>
        <begin position="137"/>
        <end position="389"/>
    </location>
</feature>
<dbReference type="PANTHER" id="PTHR43818">
    <property type="entry name" value="BCDNA.GH03377"/>
    <property type="match status" value="1"/>
</dbReference>
<dbReference type="InterPro" id="IPR050463">
    <property type="entry name" value="Gfo/Idh/MocA_oxidrdct_glycsds"/>
</dbReference>
<evidence type="ECO:0000313" key="7">
    <source>
        <dbReference type="Proteomes" id="UP000669239"/>
    </source>
</evidence>
<proteinExistence type="inferred from homology"/>
<keyword evidence="7" id="KW-1185">Reference proteome</keyword>
<accession>A0AAW5C204</accession>
<organism evidence="5 8">
    <name type="scientific">Enterocloster aldenensis</name>
    <dbReference type="NCBI Taxonomy" id="358742"/>
    <lineage>
        <taxon>Bacteria</taxon>
        <taxon>Bacillati</taxon>
        <taxon>Bacillota</taxon>
        <taxon>Clostridia</taxon>
        <taxon>Lachnospirales</taxon>
        <taxon>Lachnospiraceae</taxon>
        <taxon>Enterocloster</taxon>
    </lineage>
</organism>
<dbReference type="GO" id="GO:0016491">
    <property type="term" value="F:oxidoreductase activity"/>
    <property type="evidence" value="ECO:0007669"/>
    <property type="project" value="UniProtKB-KW"/>
</dbReference>
<reference evidence="6 7" key="1">
    <citation type="journal article" date="2020" name="Cell Host Microbe">
        <title>Functional and Genomic Variation between Human-Derived Isolates of Lachnospiraceae Reveals Inter- and Intra-Species Diversity.</title>
        <authorList>
            <person name="Sorbara M.T."/>
            <person name="Littmann E.R."/>
            <person name="Fontana E."/>
            <person name="Moody T.U."/>
            <person name="Kohout C.E."/>
            <person name="Gjonbalaj M."/>
            <person name="Eaton V."/>
            <person name="Seok R."/>
            <person name="Leiner I.M."/>
            <person name="Pamer E.G."/>
        </authorList>
    </citation>
    <scope>NUCLEOTIDE SEQUENCE [LARGE SCALE GENOMIC DNA]</scope>
    <source>
        <strain evidence="6 7">MSK.1.17</strain>
    </source>
</reference>
<dbReference type="InterPro" id="IPR036291">
    <property type="entry name" value="NAD(P)-bd_dom_sf"/>
</dbReference>
<dbReference type="PANTHER" id="PTHR43818:SF11">
    <property type="entry name" value="BCDNA.GH03377"/>
    <property type="match status" value="1"/>
</dbReference>
<dbReference type="Gene3D" id="3.40.50.720">
    <property type="entry name" value="NAD(P)-binding Rossmann-like Domain"/>
    <property type="match status" value="1"/>
</dbReference>
<dbReference type="InterPro" id="IPR004104">
    <property type="entry name" value="Gfo/Idh/MocA-like_OxRdtase_C"/>
</dbReference>
<evidence type="ECO:0000256" key="2">
    <source>
        <dbReference type="ARBA" id="ARBA00023002"/>
    </source>
</evidence>
<dbReference type="Gene3D" id="3.30.360.10">
    <property type="entry name" value="Dihydrodipicolinate Reductase, domain 2"/>
    <property type="match status" value="1"/>
</dbReference>